<evidence type="ECO:0000256" key="7">
    <source>
        <dbReference type="SAM" id="Phobius"/>
    </source>
</evidence>
<dbReference type="GO" id="GO:0032998">
    <property type="term" value="C:Fc-epsilon receptor I complex"/>
    <property type="evidence" value="ECO:0007669"/>
    <property type="project" value="InterPro"/>
</dbReference>
<feature type="chain" id="PRO_5043378104" evidence="8">
    <location>
        <begin position="19"/>
        <end position="70"/>
    </location>
</feature>
<evidence type="ECO:0000256" key="2">
    <source>
        <dbReference type="ARBA" id="ARBA00022475"/>
    </source>
</evidence>
<dbReference type="PANTHER" id="PTHR16803:SF0">
    <property type="entry name" value="HIGH AFFINITY IMMUNOGLOBULIN EPSILON RECEPTOR SUBUNIT GAMMA"/>
    <property type="match status" value="1"/>
</dbReference>
<proteinExistence type="predicted"/>
<keyword evidence="10" id="KW-1185">Reference proteome</keyword>
<evidence type="ECO:0000256" key="5">
    <source>
        <dbReference type="ARBA" id="ARBA00023157"/>
    </source>
</evidence>
<dbReference type="PANTHER" id="PTHR16803">
    <property type="entry name" value="HIGH AFFINITY IMMUNOGLOBULIN EPSILON RECEPTOR GAMMA-SUBUNIT"/>
    <property type="match status" value="1"/>
</dbReference>
<feature type="signal peptide" evidence="8">
    <location>
        <begin position="1"/>
        <end position="18"/>
    </location>
</feature>
<reference evidence="9 10" key="1">
    <citation type="submission" date="2020-10" db="EMBL/GenBank/DDBJ databases">
        <title>Pygocentrus nattereri (red-bellied piranha) genome, fPygNat1, primary haplotype.</title>
        <authorList>
            <person name="Myers G."/>
            <person name="Meyer A."/>
            <person name="Karagic N."/>
            <person name="Pippel M."/>
            <person name="Winkler S."/>
            <person name="Tracey A."/>
            <person name="Wood J."/>
            <person name="Formenti G."/>
            <person name="Howe K."/>
            <person name="Fedrigo O."/>
            <person name="Jarvis E.D."/>
        </authorList>
    </citation>
    <scope>NUCLEOTIDE SEQUENCE [LARGE SCALE GENOMIC DNA]</scope>
</reference>
<keyword evidence="7" id="KW-0812">Transmembrane</keyword>
<protein>
    <submittedName>
        <fullName evidence="9">Uncharacterized protein</fullName>
    </submittedName>
</protein>
<feature type="transmembrane region" description="Helical" evidence="7">
    <location>
        <begin position="20"/>
        <end position="40"/>
    </location>
</feature>
<keyword evidence="5" id="KW-1015">Disulfide bond</keyword>
<evidence type="ECO:0000256" key="6">
    <source>
        <dbReference type="ARBA" id="ARBA00023170"/>
    </source>
</evidence>
<dbReference type="GO" id="GO:0002376">
    <property type="term" value="P:immune system process"/>
    <property type="evidence" value="ECO:0007669"/>
    <property type="project" value="UniProtKB-KW"/>
</dbReference>
<accession>A0AAR2LVL4</accession>
<evidence type="ECO:0000313" key="10">
    <source>
        <dbReference type="Proteomes" id="UP001501920"/>
    </source>
</evidence>
<dbReference type="Pfam" id="PF11628">
    <property type="entry name" value="TCR_zetazeta"/>
    <property type="match status" value="1"/>
</dbReference>
<evidence type="ECO:0000313" key="9">
    <source>
        <dbReference type="Ensembl" id="ENSPNAP00000080605.1"/>
    </source>
</evidence>
<keyword evidence="2" id="KW-1003">Cell membrane</keyword>
<dbReference type="AlphaFoldDB" id="A0AAR2LVL4"/>
<keyword evidence="7" id="KW-1133">Transmembrane helix</keyword>
<dbReference type="InterPro" id="IPR021663">
    <property type="entry name" value="CD3_zeta/IgE_Fc_rcpt_gamma"/>
</dbReference>
<reference evidence="9" key="3">
    <citation type="submission" date="2025-09" db="UniProtKB">
        <authorList>
            <consortium name="Ensembl"/>
        </authorList>
    </citation>
    <scope>IDENTIFICATION</scope>
</reference>
<keyword evidence="8" id="KW-0732">Signal</keyword>
<evidence type="ECO:0000256" key="8">
    <source>
        <dbReference type="SAM" id="SignalP"/>
    </source>
</evidence>
<evidence type="ECO:0000256" key="4">
    <source>
        <dbReference type="ARBA" id="ARBA00022859"/>
    </source>
</evidence>
<dbReference type="Proteomes" id="UP001501920">
    <property type="component" value="Chromosome 19"/>
</dbReference>
<organism evidence="9 10">
    <name type="scientific">Pygocentrus nattereri</name>
    <name type="common">Red-bellied piranha</name>
    <dbReference type="NCBI Taxonomy" id="42514"/>
    <lineage>
        <taxon>Eukaryota</taxon>
        <taxon>Metazoa</taxon>
        <taxon>Chordata</taxon>
        <taxon>Craniata</taxon>
        <taxon>Vertebrata</taxon>
        <taxon>Euteleostomi</taxon>
        <taxon>Actinopterygii</taxon>
        <taxon>Neopterygii</taxon>
        <taxon>Teleostei</taxon>
        <taxon>Ostariophysi</taxon>
        <taxon>Characiformes</taxon>
        <taxon>Characoidei</taxon>
        <taxon>Pygocentrus</taxon>
    </lineage>
</organism>
<keyword evidence="4" id="KW-0391">Immunity</keyword>
<keyword evidence="3" id="KW-0597">Phosphoprotein</keyword>
<name>A0AAR2LVL4_PYGNA</name>
<keyword evidence="7" id="KW-0472">Membrane</keyword>
<dbReference type="Ensembl" id="ENSPNAT00000082181.1">
    <property type="protein sequence ID" value="ENSPNAP00000080605.1"/>
    <property type="gene ID" value="ENSPNAG00000031469.1"/>
</dbReference>
<comment type="subcellular location">
    <subcellularLocation>
        <location evidence="1">Cell membrane</location>
        <topology evidence="1">Single-pass type I membrane protein</topology>
    </subcellularLocation>
</comment>
<keyword evidence="6" id="KW-0675">Receptor</keyword>
<dbReference type="GO" id="GO:0019767">
    <property type="term" value="F:IgE receptor activity"/>
    <property type="evidence" value="ECO:0007669"/>
    <property type="project" value="InterPro"/>
</dbReference>
<sequence length="70" mass="7844">TLMFIVMLLMSNTALTDGGLCYILDGILVIYGIILTVLYCRRIIESCVLREEETLKCAQQGFCRTSVGKH</sequence>
<evidence type="ECO:0000256" key="1">
    <source>
        <dbReference type="ARBA" id="ARBA00004251"/>
    </source>
</evidence>
<evidence type="ECO:0000256" key="3">
    <source>
        <dbReference type="ARBA" id="ARBA00022553"/>
    </source>
</evidence>
<reference evidence="9" key="2">
    <citation type="submission" date="2025-08" db="UniProtKB">
        <authorList>
            <consortium name="Ensembl"/>
        </authorList>
    </citation>
    <scope>IDENTIFICATION</scope>
</reference>
<dbReference type="InterPro" id="IPR042340">
    <property type="entry name" value="FCER1G"/>
</dbReference>